<dbReference type="Gene3D" id="3.30.40.10">
    <property type="entry name" value="Zinc/RING finger domain, C3HC4 (zinc finger)"/>
    <property type="match status" value="1"/>
</dbReference>
<dbReference type="GO" id="GO:0005524">
    <property type="term" value="F:ATP binding"/>
    <property type="evidence" value="ECO:0007669"/>
    <property type="project" value="UniProtKB-KW"/>
</dbReference>
<dbReference type="SMART" id="SM00490">
    <property type="entry name" value="HELICc"/>
    <property type="match status" value="1"/>
</dbReference>
<sequence>PVVVTEEGKDAVRASAAAAATAAAAAVRQPPMYIDLLDDDSEQQPTAATLLPLSSGLLPTGSVVVKAAATAANAASLPATAAGSLRRLASANLAASAAAAAAAAAAATISTPSPTPALLPHPATNSNRLITTTASPANGLTSPSPSSPPSAAAVAAAAQPKPKPSPSSSSYGLDPDPPNLLPGGTLVVCPTSVLHQWAREIRDKVSPAVGLVVHVYHGKDRVSTARQLAEMGVVLTTYGTLAQEAPSAEKQAVRLSRQGTSNAPINLAADDDSGGEEGQVPYGGGKEKGGAGGKAVAAGLAGSALAFPRGGGGGGGKGGSAAAGAAGGGPLYQIKWKRVVLDEAQSIKNPRTLAARAAWRLAAHCRWCLSGTPIQNSVDDLYSYFRFLRYTPYCEARSFKQLIKGKIAERPEIGFKFLQAVLQAVLLRRTKQTTLQGEPIIRLPPRQQQLLREQFSAGEAAVYNQVQSDSLRSLAAVREGGGSSGRQFVNMLHSLLRLRQACNHPWLLRGGRSVWFRSGTASAAEVEAARRLSPETRAALLASLVTRGSPGGGAVGPAAPPAAAAAAAAAGTGAGINPSLGTPLGQLPHEQHEGQQQQLGSQPQQQPQQQQQPLLLPSPCPCCGDIAEDPVASTCGHVFCAQCLAAQREGTAVEGELLCPACSRLLRPGDLHSAAALAAADPAAAAAAGIGGGGGGSGGGKGGGNSASDEPWVSSAKVDRLMALLEGIRAKNAAAAKAAAAGAAAAAAAANPLAVKSKSDKRMAGALRKLPPLTSAPAAAAGGGGGGSAAVHQPPPDKVIVFSQWTGMLDLLEIPLKRAKLAFRRLDGTMSVAHRERAISDFERRPDVLVLLLSLKAAALGVNLTAANHVVLLDLWWNPTTEEQAIDRAHRIGQTRPVQVTRITISGSVEERILALQAAKRQLVAAALSG</sequence>
<dbReference type="PANTHER" id="PTHR45626">
    <property type="entry name" value="TRANSCRIPTION TERMINATION FACTOR 2-RELATED"/>
    <property type="match status" value="1"/>
</dbReference>
<evidence type="ECO:0000256" key="2">
    <source>
        <dbReference type="ARBA" id="ARBA00022723"/>
    </source>
</evidence>
<dbReference type="InterPro" id="IPR013083">
    <property type="entry name" value="Znf_RING/FYVE/PHD"/>
</dbReference>
<keyword evidence="4 9" id="KW-0863">Zinc-finger</keyword>
<feature type="domain" description="Helicase ATP-binding" evidence="12">
    <location>
        <begin position="130"/>
        <end position="391"/>
    </location>
</feature>
<gene>
    <name evidence="14" type="ORF">Agub_g10086</name>
</gene>
<dbReference type="InterPro" id="IPR000330">
    <property type="entry name" value="SNF2_N"/>
</dbReference>
<dbReference type="AlphaFoldDB" id="A0AAD3DUA5"/>
<evidence type="ECO:0000313" key="15">
    <source>
        <dbReference type="Proteomes" id="UP001054857"/>
    </source>
</evidence>
<dbReference type="InterPro" id="IPR017907">
    <property type="entry name" value="Znf_RING_CS"/>
</dbReference>
<evidence type="ECO:0000256" key="1">
    <source>
        <dbReference type="ARBA" id="ARBA00008438"/>
    </source>
</evidence>
<accession>A0AAD3DUA5</accession>
<dbReference type="SMART" id="SM00487">
    <property type="entry name" value="DEXDc"/>
    <property type="match status" value="1"/>
</dbReference>
<keyword evidence="7" id="KW-0862">Zinc</keyword>
<feature type="region of interest" description="Disordered" evidence="10">
    <location>
        <begin position="254"/>
        <end position="288"/>
    </location>
</feature>
<evidence type="ECO:0000256" key="6">
    <source>
        <dbReference type="ARBA" id="ARBA00022806"/>
    </source>
</evidence>
<dbReference type="InterPro" id="IPR038718">
    <property type="entry name" value="SNF2-like_sf"/>
</dbReference>
<feature type="compositionally biased region" description="Low complexity" evidence="10">
    <location>
        <begin position="594"/>
        <end position="613"/>
    </location>
</feature>
<keyword evidence="8" id="KW-0067">ATP-binding</keyword>
<dbReference type="Pfam" id="PF00271">
    <property type="entry name" value="Helicase_C"/>
    <property type="match status" value="1"/>
</dbReference>
<evidence type="ECO:0000256" key="5">
    <source>
        <dbReference type="ARBA" id="ARBA00022801"/>
    </source>
</evidence>
<keyword evidence="6" id="KW-0347">Helicase</keyword>
<dbReference type="SMART" id="SM00184">
    <property type="entry name" value="RING"/>
    <property type="match status" value="1"/>
</dbReference>
<keyword evidence="2" id="KW-0479">Metal-binding</keyword>
<dbReference type="InterPro" id="IPR001650">
    <property type="entry name" value="Helicase_C-like"/>
</dbReference>
<reference evidence="14 15" key="1">
    <citation type="journal article" date="2021" name="Sci. Rep.">
        <title>Genome sequencing of the multicellular alga Astrephomene provides insights into convergent evolution of germ-soma differentiation.</title>
        <authorList>
            <person name="Yamashita S."/>
            <person name="Yamamoto K."/>
            <person name="Matsuzaki R."/>
            <person name="Suzuki S."/>
            <person name="Yamaguchi H."/>
            <person name="Hirooka S."/>
            <person name="Minakuchi Y."/>
            <person name="Miyagishima S."/>
            <person name="Kawachi M."/>
            <person name="Toyoda A."/>
            <person name="Nozaki H."/>
        </authorList>
    </citation>
    <scope>NUCLEOTIDE SEQUENCE [LARGE SCALE GENOMIC DNA]</scope>
    <source>
        <strain evidence="14 15">NIES-4017</strain>
    </source>
</reference>
<dbReference type="SUPFAM" id="SSF57850">
    <property type="entry name" value="RING/U-box"/>
    <property type="match status" value="1"/>
</dbReference>
<evidence type="ECO:0000256" key="10">
    <source>
        <dbReference type="SAM" id="MobiDB-lite"/>
    </source>
</evidence>
<dbReference type="Gene3D" id="3.40.50.300">
    <property type="entry name" value="P-loop containing nucleotide triphosphate hydrolases"/>
    <property type="match status" value="1"/>
</dbReference>
<name>A0AAD3DUA5_9CHLO</name>
<dbReference type="InterPro" id="IPR001841">
    <property type="entry name" value="Znf_RING"/>
</dbReference>
<dbReference type="PROSITE" id="PS51192">
    <property type="entry name" value="HELICASE_ATP_BIND_1"/>
    <property type="match status" value="1"/>
</dbReference>
<dbReference type="GO" id="GO:0016787">
    <property type="term" value="F:hydrolase activity"/>
    <property type="evidence" value="ECO:0007669"/>
    <property type="project" value="UniProtKB-KW"/>
</dbReference>
<dbReference type="GO" id="GO:0008094">
    <property type="term" value="F:ATP-dependent activity, acting on DNA"/>
    <property type="evidence" value="ECO:0007669"/>
    <property type="project" value="TreeGrafter"/>
</dbReference>
<proteinExistence type="inferred from homology"/>
<dbReference type="GO" id="GO:0008270">
    <property type="term" value="F:zinc ion binding"/>
    <property type="evidence" value="ECO:0007669"/>
    <property type="project" value="UniProtKB-KW"/>
</dbReference>
<feature type="domain" description="RING-type" evidence="11">
    <location>
        <begin position="620"/>
        <end position="663"/>
    </location>
</feature>
<dbReference type="GO" id="GO:0004386">
    <property type="term" value="F:helicase activity"/>
    <property type="evidence" value="ECO:0007669"/>
    <property type="project" value="UniProtKB-KW"/>
</dbReference>
<feature type="compositionally biased region" description="Polar residues" evidence="10">
    <location>
        <begin position="125"/>
        <end position="141"/>
    </location>
</feature>
<dbReference type="SUPFAM" id="SSF52540">
    <property type="entry name" value="P-loop containing nucleoside triphosphate hydrolases"/>
    <property type="match status" value="2"/>
</dbReference>
<dbReference type="Pfam" id="PF00176">
    <property type="entry name" value="SNF2-rel_dom"/>
    <property type="match status" value="2"/>
</dbReference>
<evidence type="ECO:0000256" key="7">
    <source>
        <dbReference type="ARBA" id="ARBA00022833"/>
    </source>
</evidence>
<keyword evidence="5" id="KW-0378">Hydrolase</keyword>
<dbReference type="Proteomes" id="UP001054857">
    <property type="component" value="Unassembled WGS sequence"/>
</dbReference>
<dbReference type="EMBL" id="BMAR01000022">
    <property type="protein sequence ID" value="GFR48225.1"/>
    <property type="molecule type" value="Genomic_DNA"/>
</dbReference>
<feature type="non-terminal residue" evidence="14">
    <location>
        <position position="930"/>
    </location>
</feature>
<dbReference type="InterPro" id="IPR049730">
    <property type="entry name" value="SNF2/RAD54-like_C"/>
</dbReference>
<dbReference type="CDD" id="cd18793">
    <property type="entry name" value="SF2_C_SNF"/>
    <property type="match status" value="1"/>
</dbReference>
<feature type="compositionally biased region" description="Low complexity" evidence="10">
    <location>
        <begin position="149"/>
        <end position="174"/>
    </location>
</feature>
<dbReference type="InterPro" id="IPR027370">
    <property type="entry name" value="Znf-RING_euk"/>
</dbReference>
<keyword evidence="3" id="KW-0547">Nucleotide-binding</keyword>
<dbReference type="GO" id="GO:0006281">
    <property type="term" value="P:DNA repair"/>
    <property type="evidence" value="ECO:0007669"/>
    <property type="project" value="TreeGrafter"/>
</dbReference>
<feature type="region of interest" description="Disordered" evidence="10">
    <location>
        <begin position="577"/>
        <end position="613"/>
    </location>
</feature>
<evidence type="ECO:0000259" key="11">
    <source>
        <dbReference type="PROSITE" id="PS50089"/>
    </source>
</evidence>
<evidence type="ECO:0000256" key="3">
    <source>
        <dbReference type="ARBA" id="ARBA00022741"/>
    </source>
</evidence>
<feature type="domain" description="Helicase C-terminal" evidence="13">
    <location>
        <begin position="786"/>
        <end position="930"/>
    </location>
</feature>
<dbReference type="PROSITE" id="PS00518">
    <property type="entry name" value="ZF_RING_1"/>
    <property type="match status" value="1"/>
</dbReference>
<evidence type="ECO:0000256" key="4">
    <source>
        <dbReference type="ARBA" id="ARBA00022771"/>
    </source>
</evidence>
<comment type="caution">
    <text evidence="14">The sequence shown here is derived from an EMBL/GenBank/DDBJ whole genome shotgun (WGS) entry which is preliminary data.</text>
</comment>
<dbReference type="InterPro" id="IPR014001">
    <property type="entry name" value="Helicase_ATP-bd"/>
</dbReference>
<dbReference type="PANTHER" id="PTHR45626:SF16">
    <property type="entry name" value="ATP-DEPENDENT HELICASE ULS1"/>
    <property type="match status" value="1"/>
</dbReference>
<evidence type="ECO:0000259" key="12">
    <source>
        <dbReference type="PROSITE" id="PS51192"/>
    </source>
</evidence>
<keyword evidence="15" id="KW-1185">Reference proteome</keyword>
<dbReference type="PROSITE" id="PS50089">
    <property type="entry name" value="ZF_RING_2"/>
    <property type="match status" value="1"/>
</dbReference>
<dbReference type="CDD" id="cd18008">
    <property type="entry name" value="DEXDc_SHPRH-like"/>
    <property type="match status" value="1"/>
</dbReference>
<evidence type="ECO:0000259" key="13">
    <source>
        <dbReference type="PROSITE" id="PS51194"/>
    </source>
</evidence>
<dbReference type="GO" id="GO:0005634">
    <property type="term" value="C:nucleus"/>
    <property type="evidence" value="ECO:0007669"/>
    <property type="project" value="TreeGrafter"/>
</dbReference>
<dbReference type="PROSITE" id="PS51194">
    <property type="entry name" value="HELICASE_CTER"/>
    <property type="match status" value="1"/>
</dbReference>
<dbReference type="Gene3D" id="3.40.50.10810">
    <property type="entry name" value="Tandem AAA-ATPase domain"/>
    <property type="match status" value="2"/>
</dbReference>
<dbReference type="Pfam" id="PF13445">
    <property type="entry name" value="zf-RING_UBOX"/>
    <property type="match status" value="1"/>
</dbReference>
<dbReference type="InterPro" id="IPR027417">
    <property type="entry name" value="P-loop_NTPase"/>
</dbReference>
<dbReference type="InterPro" id="IPR050628">
    <property type="entry name" value="SNF2_RAD54_helicase_TF"/>
</dbReference>
<evidence type="ECO:0000256" key="9">
    <source>
        <dbReference type="PROSITE-ProRule" id="PRU00175"/>
    </source>
</evidence>
<organism evidence="14 15">
    <name type="scientific">Astrephomene gubernaculifera</name>
    <dbReference type="NCBI Taxonomy" id="47775"/>
    <lineage>
        <taxon>Eukaryota</taxon>
        <taxon>Viridiplantae</taxon>
        <taxon>Chlorophyta</taxon>
        <taxon>core chlorophytes</taxon>
        <taxon>Chlorophyceae</taxon>
        <taxon>CS clade</taxon>
        <taxon>Chlamydomonadales</taxon>
        <taxon>Astrephomenaceae</taxon>
        <taxon>Astrephomene</taxon>
    </lineage>
</organism>
<evidence type="ECO:0000256" key="8">
    <source>
        <dbReference type="ARBA" id="ARBA00022840"/>
    </source>
</evidence>
<comment type="similarity">
    <text evidence="1">Belongs to the SNF2/RAD54 helicase family. RAD16 subfamily.</text>
</comment>
<feature type="region of interest" description="Disordered" evidence="10">
    <location>
        <begin position="115"/>
        <end position="177"/>
    </location>
</feature>
<protein>
    <submittedName>
        <fullName evidence="14">Uncharacterized protein</fullName>
    </submittedName>
</protein>
<evidence type="ECO:0000313" key="14">
    <source>
        <dbReference type="EMBL" id="GFR48225.1"/>
    </source>
</evidence>
<feature type="non-terminal residue" evidence="14">
    <location>
        <position position="1"/>
    </location>
</feature>